<organism evidence="2 3">
    <name type="scientific">Dimargaris cristalligena</name>
    <dbReference type="NCBI Taxonomy" id="215637"/>
    <lineage>
        <taxon>Eukaryota</taxon>
        <taxon>Fungi</taxon>
        <taxon>Fungi incertae sedis</taxon>
        <taxon>Zoopagomycota</taxon>
        <taxon>Kickxellomycotina</taxon>
        <taxon>Dimargaritomycetes</taxon>
        <taxon>Dimargaritales</taxon>
        <taxon>Dimargaritaceae</taxon>
        <taxon>Dimargaris</taxon>
    </lineage>
</organism>
<accession>A0A4P9ZTF2</accession>
<protein>
    <submittedName>
        <fullName evidence="2">Uncharacterized protein</fullName>
    </submittedName>
</protein>
<proteinExistence type="predicted"/>
<reference evidence="3" key="1">
    <citation type="journal article" date="2018" name="Nat. Microbiol.">
        <title>Leveraging single-cell genomics to expand the fungal tree of life.</title>
        <authorList>
            <person name="Ahrendt S.R."/>
            <person name="Quandt C.A."/>
            <person name="Ciobanu D."/>
            <person name="Clum A."/>
            <person name="Salamov A."/>
            <person name="Andreopoulos B."/>
            <person name="Cheng J.F."/>
            <person name="Woyke T."/>
            <person name="Pelin A."/>
            <person name="Henrissat B."/>
            <person name="Reynolds N.K."/>
            <person name="Benny G.L."/>
            <person name="Smith M.E."/>
            <person name="James T.Y."/>
            <person name="Grigoriev I.V."/>
        </authorList>
    </citation>
    <scope>NUCLEOTIDE SEQUENCE [LARGE SCALE GENOMIC DNA]</scope>
    <source>
        <strain evidence="3">RSA 468</strain>
    </source>
</reference>
<keyword evidence="3" id="KW-1185">Reference proteome</keyword>
<dbReference type="Proteomes" id="UP000268162">
    <property type="component" value="Unassembled WGS sequence"/>
</dbReference>
<feature type="region of interest" description="Disordered" evidence="1">
    <location>
        <begin position="193"/>
        <end position="212"/>
    </location>
</feature>
<evidence type="ECO:0000313" key="2">
    <source>
        <dbReference type="EMBL" id="RKP36757.1"/>
    </source>
</evidence>
<evidence type="ECO:0000256" key="1">
    <source>
        <dbReference type="SAM" id="MobiDB-lite"/>
    </source>
</evidence>
<name>A0A4P9ZTF2_9FUNG</name>
<evidence type="ECO:0000313" key="3">
    <source>
        <dbReference type="Proteomes" id="UP000268162"/>
    </source>
</evidence>
<dbReference type="AlphaFoldDB" id="A0A4P9ZTF2"/>
<sequence length="370" mass="40895">MGAARFSKFMARISPATALKSLSQKLKAIFPRRQPTPGKEGLIATELLSEKYQPNWNTSTLTLDSLNTPSTTVIGSPTEPHLPVYSEAPLYPRSTTNLASHPNHLYELEPVPSSDLALDFAQWMAEEPADRSSTIRTSSDPSILALSISPLSSVDSIFLEQTYYTVFGNTPSIALGLDAALYITDALESDRANPALSTDSSQRATPALLSDSKYGEKEYADGDLMAQTEGRVNIDGHDDPCAGIASDDRCRHSLQQHVMVWQECARQFIQSVPFAVGKCDAPPPSSDSANLKYHWHALPEQTGNESMVFSWLRERTYTHLAPCQPARSCLRVRSKSIRQNRIGDHRPVASRSVHWKSTSETKYYCAPNHQ</sequence>
<feature type="compositionally biased region" description="Polar residues" evidence="1">
    <location>
        <begin position="195"/>
        <end position="204"/>
    </location>
</feature>
<dbReference type="EMBL" id="ML002600">
    <property type="protein sequence ID" value="RKP36757.1"/>
    <property type="molecule type" value="Genomic_DNA"/>
</dbReference>
<gene>
    <name evidence="2" type="ORF">BJ085DRAFT_31012</name>
</gene>